<protein>
    <submittedName>
        <fullName evidence="3">Uncharacterized protein</fullName>
    </submittedName>
</protein>
<gene>
    <name evidence="3" type="ORF">ACFP4F_04960</name>
</gene>
<organism evidence="3 4">
    <name type="scientific">Streptomyces ochraceiscleroticus</name>
    <dbReference type="NCBI Taxonomy" id="47761"/>
    <lineage>
        <taxon>Bacteria</taxon>
        <taxon>Bacillati</taxon>
        <taxon>Actinomycetota</taxon>
        <taxon>Actinomycetes</taxon>
        <taxon>Kitasatosporales</taxon>
        <taxon>Streptomycetaceae</taxon>
        <taxon>Streptomyces</taxon>
    </lineage>
</organism>
<sequence>MPDDVGAGPFPDGGEPDEHHNGSHGEADARSPYEGEGDEFAAVVFDEEFVRSALVHEPTAVERMVAAAQARAESEAGRGHTLPATDRDGDFDGGRQDGDGREGPGGPAGAPNSHYLDDVRDISAYGPYGPYGGALRPYRGAARWHRPIAWVLAVLMGIGMVVLAFTAVYRGASGRTQSPAPPPATTGVDGRPPTARIGQAPASSAERGNPTPPVVPPSASADSGPPSAPAVRRTP</sequence>
<evidence type="ECO:0000256" key="1">
    <source>
        <dbReference type="SAM" id="MobiDB-lite"/>
    </source>
</evidence>
<feature type="region of interest" description="Disordered" evidence="1">
    <location>
        <begin position="1"/>
        <end position="39"/>
    </location>
</feature>
<keyword evidence="2" id="KW-1133">Transmembrane helix</keyword>
<keyword evidence="4" id="KW-1185">Reference proteome</keyword>
<evidence type="ECO:0000313" key="4">
    <source>
        <dbReference type="Proteomes" id="UP001596139"/>
    </source>
</evidence>
<feature type="region of interest" description="Disordered" evidence="1">
    <location>
        <begin position="65"/>
        <end position="116"/>
    </location>
</feature>
<accession>A0ABW1MDV3</accession>
<dbReference type="Proteomes" id="UP001596139">
    <property type="component" value="Unassembled WGS sequence"/>
</dbReference>
<evidence type="ECO:0000313" key="3">
    <source>
        <dbReference type="EMBL" id="MFC6061891.1"/>
    </source>
</evidence>
<feature type="compositionally biased region" description="Basic and acidic residues" evidence="1">
    <location>
        <begin position="16"/>
        <end position="33"/>
    </location>
</feature>
<feature type="region of interest" description="Disordered" evidence="1">
    <location>
        <begin position="173"/>
        <end position="235"/>
    </location>
</feature>
<reference evidence="4" key="1">
    <citation type="journal article" date="2019" name="Int. J. Syst. Evol. Microbiol.">
        <title>The Global Catalogue of Microorganisms (GCM) 10K type strain sequencing project: providing services to taxonomists for standard genome sequencing and annotation.</title>
        <authorList>
            <consortium name="The Broad Institute Genomics Platform"/>
            <consortium name="The Broad Institute Genome Sequencing Center for Infectious Disease"/>
            <person name="Wu L."/>
            <person name="Ma J."/>
        </authorList>
    </citation>
    <scope>NUCLEOTIDE SEQUENCE [LARGE SCALE GENOMIC DNA]</scope>
    <source>
        <strain evidence="4">CGMCC 1.15180</strain>
    </source>
</reference>
<proteinExistence type="predicted"/>
<feature type="compositionally biased region" description="Low complexity" evidence="1">
    <location>
        <begin position="217"/>
        <end position="235"/>
    </location>
</feature>
<evidence type="ECO:0000256" key="2">
    <source>
        <dbReference type="SAM" id="Phobius"/>
    </source>
</evidence>
<feature type="compositionally biased region" description="Basic and acidic residues" evidence="1">
    <location>
        <begin position="85"/>
        <end position="102"/>
    </location>
</feature>
<comment type="caution">
    <text evidence="3">The sequence shown here is derived from an EMBL/GenBank/DDBJ whole genome shotgun (WGS) entry which is preliminary data.</text>
</comment>
<name>A0ABW1MDV3_9ACTN</name>
<keyword evidence="2" id="KW-0472">Membrane</keyword>
<dbReference type="EMBL" id="JBHSPX010000002">
    <property type="protein sequence ID" value="MFC6061891.1"/>
    <property type="molecule type" value="Genomic_DNA"/>
</dbReference>
<keyword evidence="2" id="KW-0812">Transmembrane</keyword>
<dbReference type="RefSeq" id="WP_031062268.1">
    <property type="nucleotide sequence ID" value="NZ_JBHSPX010000002.1"/>
</dbReference>
<feature type="transmembrane region" description="Helical" evidence="2">
    <location>
        <begin position="148"/>
        <end position="169"/>
    </location>
</feature>